<dbReference type="EMBL" id="DF973730">
    <property type="protein sequence ID" value="GAU38763.1"/>
    <property type="molecule type" value="Genomic_DNA"/>
</dbReference>
<dbReference type="InterPro" id="IPR044789">
    <property type="entry name" value="Put_A1-4-GlycosylTfrase_plant"/>
</dbReference>
<keyword evidence="1" id="KW-1133">Transmembrane helix</keyword>
<dbReference type="PANTHER" id="PTHR47213">
    <property type="entry name" value="OS07G0567300 PROTEIN"/>
    <property type="match status" value="1"/>
</dbReference>
<name>A0A2Z6N9J0_TRISU</name>
<feature type="transmembrane region" description="Helical" evidence="1">
    <location>
        <begin position="12"/>
        <end position="31"/>
    </location>
</feature>
<proteinExistence type="predicted"/>
<evidence type="ECO:0000256" key="1">
    <source>
        <dbReference type="SAM" id="Phobius"/>
    </source>
</evidence>
<keyword evidence="1" id="KW-0812">Transmembrane</keyword>
<dbReference type="Proteomes" id="UP000242715">
    <property type="component" value="Unassembled WGS sequence"/>
</dbReference>
<organism evidence="2 3">
    <name type="scientific">Trifolium subterraneum</name>
    <name type="common">Subterranean clover</name>
    <dbReference type="NCBI Taxonomy" id="3900"/>
    <lineage>
        <taxon>Eukaryota</taxon>
        <taxon>Viridiplantae</taxon>
        <taxon>Streptophyta</taxon>
        <taxon>Embryophyta</taxon>
        <taxon>Tracheophyta</taxon>
        <taxon>Spermatophyta</taxon>
        <taxon>Magnoliopsida</taxon>
        <taxon>eudicotyledons</taxon>
        <taxon>Gunneridae</taxon>
        <taxon>Pentapetalae</taxon>
        <taxon>rosids</taxon>
        <taxon>fabids</taxon>
        <taxon>Fabales</taxon>
        <taxon>Fabaceae</taxon>
        <taxon>Papilionoideae</taxon>
        <taxon>50 kb inversion clade</taxon>
        <taxon>NPAAA clade</taxon>
        <taxon>Hologalegina</taxon>
        <taxon>IRL clade</taxon>
        <taxon>Trifolieae</taxon>
        <taxon>Trifolium</taxon>
    </lineage>
</organism>
<keyword evidence="3" id="KW-1185">Reference proteome</keyword>
<keyword evidence="1" id="KW-0472">Membrane</keyword>
<evidence type="ECO:0000313" key="3">
    <source>
        <dbReference type="Proteomes" id="UP000242715"/>
    </source>
</evidence>
<sequence length="178" mass="20131">MLRSRRRSPYGAYLCAFISAVLLLLSVSFLYSRLSLCHPHSPTTPRTLLSDTISDDSDLSTSDPIDELDIIAIDQQQQQQSLHTNPSPCFFGPITSSIRRSFKNPHIFSDELTSDEFAVFSPLEDRSKSVFSSDDIPLDDDVRRKATIITSIEDALLLKSPSLREIWGEWCNITFLFN</sequence>
<gene>
    <name evidence="2" type="ORF">TSUD_64940</name>
</gene>
<dbReference type="AlphaFoldDB" id="A0A2Z6N9J0"/>
<evidence type="ECO:0000313" key="2">
    <source>
        <dbReference type="EMBL" id="GAU38763.1"/>
    </source>
</evidence>
<accession>A0A2Z6N9J0</accession>
<protein>
    <submittedName>
        <fullName evidence="2">Uncharacterized protein</fullName>
    </submittedName>
</protein>
<dbReference type="PANTHER" id="PTHR47213:SF1">
    <property type="entry name" value="OS07G0567300 PROTEIN"/>
    <property type="match status" value="1"/>
</dbReference>
<reference evidence="3" key="1">
    <citation type="journal article" date="2017" name="Front. Plant Sci.">
        <title>Climate Clever Clovers: New Paradigm to Reduce the Environmental Footprint of Ruminants by Breeding Low Methanogenic Forages Utilizing Haplotype Variation.</title>
        <authorList>
            <person name="Kaur P."/>
            <person name="Appels R."/>
            <person name="Bayer P.E."/>
            <person name="Keeble-Gagnere G."/>
            <person name="Wang J."/>
            <person name="Hirakawa H."/>
            <person name="Shirasawa K."/>
            <person name="Vercoe P."/>
            <person name="Stefanova K."/>
            <person name="Durmic Z."/>
            <person name="Nichols P."/>
            <person name="Revell C."/>
            <person name="Isobe S.N."/>
            <person name="Edwards D."/>
            <person name="Erskine W."/>
        </authorList>
    </citation>
    <scope>NUCLEOTIDE SEQUENCE [LARGE SCALE GENOMIC DNA]</scope>
    <source>
        <strain evidence="3">cv. Daliak</strain>
    </source>
</reference>